<dbReference type="Proteomes" id="UP000644756">
    <property type="component" value="Unassembled WGS sequence"/>
</dbReference>
<proteinExistence type="predicted"/>
<dbReference type="AlphaFoldDB" id="A0A917LEH7"/>
<evidence type="ECO:0000313" key="2">
    <source>
        <dbReference type="Proteomes" id="UP000644756"/>
    </source>
</evidence>
<comment type="caution">
    <text evidence="1">The sequence shown here is derived from an EMBL/GenBank/DDBJ whole genome shotgun (WGS) entry which is preliminary data.</text>
</comment>
<reference evidence="1" key="1">
    <citation type="journal article" date="2014" name="Int. J. Syst. Evol. Microbiol.">
        <title>Complete genome sequence of Corynebacterium casei LMG S-19264T (=DSM 44701T), isolated from a smear-ripened cheese.</title>
        <authorList>
            <consortium name="US DOE Joint Genome Institute (JGI-PGF)"/>
            <person name="Walter F."/>
            <person name="Albersmeier A."/>
            <person name="Kalinowski J."/>
            <person name="Ruckert C."/>
        </authorList>
    </citation>
    <scope>NUCLEOTIDE SEQUENCE</scope>
    <source>
        <strain evidence="1">CGMCC 1.12987</strain>
    </source>
</reference>
<dbReference type="EMBL" id="BMGR01000012">
    <property type="protein sequence ID" value="GGG15482.1"/>
    <property type="molecule type" value="Genomic_DNA"/>
</dbReference>
<evidence type="ECO:0000313" key="1">
    <source>
        <dbReference type="EMBL" id="GGG15482.1"/>
    </source>
</evidence>
<dbReference type="RefSeq" id="WP_229725407.1">
    <property type="nucleotide sequence ID" value="NZ_BMGR01000012.1"/>
</dbReference>
<sequence>MYIEYIMDQLTLPMDLQEDIPENHLVRVINDAVNRLPMKIFTPAYPRGRRDSCHPNL</sequence>
<name>A0A917LEH7_9BACL</name>
<protein>
    <submittedName>
        <fullName evidence="1">Uncharacterized protein</fullName>
    </submittedName>
</protein>
<gene>
    <name evidence="1" type="ORF">GCM10010916_35540</name>
</gene>
<organism evidence="1 2">
    <name type="scientific">Paenibacillus abyssi</name>
    <dbReference type="NCBI Taxonomy" id="1340531"/>
    <lineage>
        <taxon>Bacteria</taxon>
        <taxon>Bacillati</taxon>
        <taxon>Bacillota</taxon>
        <taxon>Bacilli</taxon>
        <taxon>Bacillales</taxon>
        <taxon>Paenibacillaceae</taxon>
        <taxon>Paenibacillus</taxon>
    </lineage>
</organism>
<reference evidence="1" key="2">
    <citation type="submission" date="2020-09" db="EMBL/GenBank/DDBJ databases">
        <authorList>
            <person name="Sun Q."/>
            <person name="Zhou Y."/>
        </authorList>
    </citation>
    <scope>NUCLEOTIDE SEQUENCE</scope>
    <source>
        <strain evidence="1">CGMCC 1.12987</strain>
    </source>
</reference>
<accession>A0A917LEH7</accession>
<keyword evidence="2" id="KW-1185">Reference proteome</keyword>